<comment type="caution">
    <text evidence="2">The sequence shown here is derived from an EMBL/GenBank/DDBJ whole genome shotgun (WGS) entry which is preliminary data.</text>
</comment>
<gene>
    <name evidence="2" type="ORF">EVAR_18741_1</name>
</gene>
<organism evidence="2 3">
    <name type="scientific">Eumeta variegata</name>
    <name type="common">Bagworm moth</name>
    <name type="synonym">Eumeta japonica</name>
    <dbReference type="NCBI Taxonomy" id="151549"/>
    <lineage>
        <taxon>Eukaryota</taxon>
        <taxon>Metazoa</taxon>
        <taxon>Ecdysozoa</taxon>
        <taxon>Arthropoda</taxon>
        <taxon>Hexapoda</taxon>
        <taxon>Insecta</taxon>
        <taxon>Pterygota</taxon>
        <taxon>Neoptera</taxon>
        <taxon>Endopterygota</taxon>
        <taxon>Lepidoptera</taxon>
        <taxon>Glossata</taxon>
        <taxon>Ditrysia</taxon>
        <taxon>Tineoidea</taxon>
        <taxon>Psychidae</taxon>
        <taxon>Oiketicinae</taxon>
        <taxon>Eumeta</taxon>
    </lineage>
</organism>
<accession>A0A4C1UM92</accession>
<reference evidence="2 3" key="1">
    <citation type="journal article" date="2019" name="Commun. Biol.">
        <title>The bagworm genome reveals a unique fibroin gene that provides high tensile strength.</title>
        <authorList>
            <person name="Kono N."/>
            <person name="Nakamura H."/>
            <person name="Ohtoshi R."/>
            <person name="Tomita M."/>
            <person name="Numata K."/>
            <person name="Arakawa K."/>
        </authorList>
    </citation>
    <scope>NUCLEOTIDE SEQUENCE [LARGE SCALE GENOMIC DNA]</scope>
</reference>
<protein>
    <submittedName>
        <fullName evidence="2">Uncharacterized protein</fullName>
    </submittedName>
</protein>
<feature type="region of interest" description="Disordered" evidence="1">
    <location>
        <begin position="85"/>
        <end position="111"/>
    </location>
</feature>
<proteinExistence type="predicted"/>
<dbReference type="Proteomes" id="UP000299102">
    <property type="component" value="Unassembled WGS sequence"/>
</dbReference>
<keyword evidence="3" id="KW-1185">Reference proteome</keyword>
<name>A0A4C1UM92_EUMVA</name>
<dbReference type="AlphaFoldDB" id="A0A4C1UM92"/>
<dbReference type="EMBL" id="BGZK01000195">
    <property type="protein sequence ID" value="GBP27548.1"/>
    <property type="molecule type" value="Genomic_DNA"/>
</dbReference>
<evidence type="ECO:0000313" key="2">
    <source>
        <dbReference type="EMBL" id="GBP27548.1"/>
    </source>
</evidence>
<sequence length="123" mass="13703">MLRKNRYVFSTRIRIAEPPNDHATRAQTAEGRGAALEETLMTKQRMRRRSSAPANLGVADERALIMARTASKPLFAHCRSKVDTEMGAGGEPVPDFLIHGRRRPTHGDRDGPALVRMLLSRTV</sequence>
<evidence type="ECO:0000256" key="1">
    <source>
        <dbReference type="SAM" id="MobiDB-lite"/>
    </source>
</evidence>
<evidence type="ECO:0000313" key="3">
    <source>
        <dbReference type="Proteomes" id="UP000299102"/>
    </source>
</evidence>